<sequence length="180" mass="20356">MSDFEDETVIAPWVGATSYKNALTVIILSSNVEIIEKIADALVNVHAKRHFRWKLIVLRSFHLEEVVRQSNITGKVAIDFVILAMDTSRIFCLEWTKKVLSQVHPDLRTRRVILVNASGLPVNSMAISVSDLVNFYTELKLNMLTANVFKPEDVTFLSRKLLKYIEVSFGTKTGIPNLHA</sequence>
<reference evidence="1" key="2">
    <citation type="submission" date="2022-10" db="EMBL/GenBank/DDBJ databases">
        <authorList>
            <consortium name="ENA_rothamsted_submissions"/>
            <consortium name="culmorum"/>
            <person name="King R."/>
        </authorList>
    </citation>
    <scope>NUCLEOTIDE SEQUENCE</scope>
</reference>
<dbReference type="Proteomes" id="UP001153714">
    <property type="component" value="Chromosome 19"/>
</dbReference>
<evidence type="ECO:0008006" key="3">
    <source>
        <dbReference type="Google" id="ProtNLM"/>
    </source>
</evidence>
<proteinExistence type="predicted"/>
<dbReference type="Gene3D" id="3.40.50.300">
    <property type="entry name" value="P-loop containing nucleotide triphosphate hydrolases"/>
    <property type="match status" value="1"/>
</dbReference>
<name>A0A9N9R338_9NEOP</name>
<dbReference type="AlphaFoldDB" id="A0A9N9R338"/>
<dbReference type="EMBL" id="OU893350">
    <property type="protein sequence ID" value="CAG9788331.1"/>
    <property type="molecule type" value="Genomic_DNA"/>
</dbReference>
<organism evidence="1 2">
    <name type="scientific">Diatraea saccharalis</name>
    <name type="common">sugarcane borer</name>
    <dbReference type="NCBI Taxonomy" id="40085"/>
    <lineage>
        <taxon>Eukaryota</taxon>
        <taxon>Metazoa</taxon>
        <taxon>Ecdysozoa</taxon>
        <taxon>Arthropoda</taxon>
        <taxon>Hexapoda</taxon>
        <taxon>Insecta</taxon>
        <taxon>Pterygota</taxon>
        <taxon>Neoptera</taxon>
        <taxon>Endopterygota</taxon>
        <taxon>Lepidoptera</taxon>
        <taxon>Glossata</taxon>
        <taxon>Ditrysia</taxon>
        <taxon>Pyraloidea</taxon>
        <taxon>Crambidae</taxon>
        <taxon>Crambinae</taxon>
        <taxon>Diatraea</taxon>
    </lineage>
</organism>
<dbReference type="InterPro" id="IPR027417">
    <property type="entry name" value="P-loop_NTPase"/>
</dbReference>
<accession>A0A9N9R338</accession>
<gene>
    <name evidence="1" type="ORF">DIATSA_LOCUS6139</name>
</gene>
<evidence type="ECO:0000313" key="2">
    <source>
        <dbReference type="Proteomes" id="UP001153714"/>
    </source>
</evidence>
<evidence type="ECO:0000313" key="1">
    <source>
        <dbReference type="EMBL" id="CAG9788331.1"/>
    </source>
</evidence>
<dbReference type="OrthoDB" id="8110633at2759"/>
<keyword evidence="2" id="KW-1185">Reference proteome</keyword>
<reference evidence="1" key="1">
    <citation type="submission" date="2021-12" db="EMBL/GenBank/DDBJ databases">
        <authorList>
            <person name="King R."/>
        </authorList>
    </citation>
    <scope>NUCLEOTIDE SEQUENCE</scope>
</reference>
<protein>
    <recommendedName>
        <fullName evidence="3">Centromere protein M</fullName>
    </recommendedName>
</protein>